<reference evidence="2" key="1">
    <citation type="submission" date="2021-02" db="EMBL/GenBank/DDBJ databases">
        <authorList>
            <person name="Nowell W R."/>
        </authorList>
    </citation>
    <scope>NUCLEOTIDE SEQUENCE</scope>
    <source>
        <strain evidence="2">Ploen Becks lab</strain>
    </source>
</reference>
<sequence>MKGYFYSKSTGPFEDNKLIVEQKNYYFNGFNSFEDLHFECLDFRHEIVSNLYLKPNFDPILNNSLNLNKIEFNDYRDICFFCRLKIFFTFLKSIDLNTVWLFENIYHKQDNIDISIHDSFLKTIGKCIWNNERNGLFHNVSSLNFAHTVKYSTIDSCLFKNSSIYSINFYGLAQNFIKNNVIKFQEENQNQFKLFSCVKMVYLKYFKGFLDNQTLNPFVECLKSISFKGVLNGIKPNTFNGFKKIQEILFDVENLEDFLLDYSWASSLNSDFSIDLYNLTQINLFSNRVITIRFLLDIFLNELKDQNFCFYQKFPHSKLIFPIFRKISEKCSCSLIWLVKYNYHFFPNQRYYYWEVCSSNYSDLKNQIEKCDFPKRIFNCNKSNYNKHNTSLTILETYYKFQFLYFLIVIFTFVFGFLGLVSNLINILVTFGSTSSFKNLQNGKVIDCEMLKLMGINSIFNVFYNLIRFFHLMNVCIAQNSLFCSFISRTIFIQYFNIYIVDFIGNIFKIFSNMSLIAISLNRLFLLKGKRNFNISKLFVFIFGLLCVSILGFENILQNKITQNLYQLDDLDNYYVNYPNKNTYLLEYFLNFKPANFYQKKLSILMFIIYLGNFVLNNFVFLIIFVLIEILTIVQLKLILEKKLKTQGLDSNSSKNKYLKLKNIYHVSLYAILINTSCSILFKGIDFAISTFISINRFKNSNKDLFSFYNKIFGILEESNDLLFMISTSYLTIIYYFLNQKFRSNFSSLFKKKLIQ</sequence>
<evidence type="ECO:0000256" key="1">
    <source>
        <dbReference type="SAM" id="Phobius"/>
    </source>
</evidence>
<organism evidence="2 3">
    <name type="scientific">Brachionus calyciflorus</name>
    <dbReference type="NCBI Taxonomy" id="104777"/>
    <lineage>
        <taxon>Eukaryota</taxon>
        <taxon>Metazoa</taxon>
        <taxon>Spiralia</taxon>
        <taxon>Gnathifera</taxon>
        <taxon>Rotifera</taxon>
        <taxon>Eurotatoria</taxon>
        <taxon>Monogononta</taxon>
        <taxon>Pseudotrocha</taxon>
        <taxon>Ploima</taxon>
        <taxon>Brachionidae</taxon>
        <taxon>Brachionus</taxon>
    </lineage>
</organism>
<name>A0A814GTP4_9BILA</name>
<dbReference type="Gene3D" id="1.20.1070.10">
    <property type="entry name" value="Rhodopsin 7-helix transmembrane proteins"/>
    <property type="match status" value="1"/>
</dbReference>
<feature type="transmembrane region" description="Helical" evidence="1">
    <location>
        <begin position="482"/>
        <end position="501"/>
    </location>
</feature>
<comment type="caution">
    <text evidence="2">The sequence shown here is derived from an EMBL/GenBank/DDBJ whole genome shotgun (WGS) entry which is preliminary data.</text>
</comment>
<protein>
    <submittedName>
        <fullName evidence="2">Uncharacterized protein</fullName>
    </submittedName>
</protein>
<keyword evidence="1" id="KW-1133">Transmembrane helix</keyword>
<feature type="transmembrane region" description="Helical" evidence="1">
    <location>
        <begin position="403"/>
        <end position="431"/>
    </location>
</feature>
<accession>A0A814GTP4</accession>
<keyword evidence="3" id="KW-1185">Reference proteome</keyword>
<feature type="transmembrane region" description="Helical" evidence="1">
    <location>
        <begin position="604"/>
        <end position="634"/>
    </location>
</feature>
<feature type="transmembrane region" description="Helical" evidence="1">
    <location>
        <begin position="664"/>
        <end position="682"/>
    </location>
</feature>
<gene>
    <name evidence="2" type="ORF">OXX778_LOCUS16390</name>
</gene>
<dbReference type="EMBL" id="CAJNOC010003859">
    <property type="protein sequence ID" value="CAF1000702.1"/>
    <property type="molecule type" value="Genomic_DNA"/>
</dbReference>
<keyword evidence="1" id="KW-0472">Membrane</keyword>
<dbReference type="Proteomes" id="UP000663879">
    <property type="component" value="Unassembled WGS sequence"/>
</dbReference>
<dbReference type="AlphaFoldDB" id="A0A814GTP4"/>
<feature type="transmembrane region" description="Helical" evidence="1">
    <location>
        <begin position="538"/>
        <end position="557"/>
    </location>
</feature>
<keyword evidence="1" id="KW-0812">Transmembrane</keyword>
<feature type="transmembrane region" description="Helical" evidence="1">
    <location>
        <begin position="507"/>
        <end position="526"/>
    </location>
</feature>
<evidence type="ECO:0000313" key="3">
    <source>
        <dbReference type="Proteomes" id="UP000663879"/>
    </source>
</evidence>
<evidence type="ECO:0000313" key="2">
    <source>
        <dbReference type="EMBL" id="CAF1000702.1"/>
    </source>
</evidence>
<proteinExistence type="predicted"/>
<feature type="transmembrane region" description="Helical" evidence="1">
    <location>
        <begin position="722"/>
        <end position="738"/>
    </location>
</feature>